<accession>A0A165MI50</accession>
<proteinExistence type="predicted"/>
<dbReference type="InterPro" id="IPR045119">
    <property type="entry name" value="SUN1-5"/>
</dbReference>
<dbReference type="AlphaFoldDB" id="A0A165MI50"/>
<evidence type="ECO:0000256" key="1">
    <source>
        <dbReference type="ARBA" id="ARBA00004370"/>
    </source>
</evidence>
<dbReference type="PANTHER" id="PTHR12911">
    <property type="entry name" value="SAD1/UNC-84-LIKE PROTEIN-RELATED"/>
    <property type="match status" value="1"/>
</dbReference>
<reference evidence="8 9" key="1">
    <citation type="journal article" date="2016" name="Mol. Biol. Evol.">
        <title>Comparative Genomics of Early-Diverging Mushroom-Forming Fungi Provides Insights into the Origins of Lignocellulose Decay Capabilities.</title>
        <authorList>
            <person name="Nagy L.G."/>
            <person name="Riley R."/>
            <person name="Tritt A."/>
            <person name="Adam C."/>
            <person name="Daum C."/>
            <person name="Floudas D."/>
            <person name="Sun H."/>
            <person name="Yadav J.S."/>
            <person name="Pangilinan J."/>
            <person name="Larsson K.H."/>
            <person name="Matsuura K."/>
            <person name="Barry K."/>
            <person name="Labutti K."/>
            <person name="Kuo R."/>
            <person name="Ohm R.A."/>
            <person name="Bhattacharya S.S."/>
            <person name="Shirouzu T."/>
            <person name="Yoshinaga Y."/>
            <person name="Martin F.M."/>
            <person name="Grigoriev I.V."/>
            <person name="Hibbett D.S."/>
        </authorList>
    </citation>
    <scope>NUCLEOTIDE SEQUENCE [LARGE SCALE GENOMIC DNA]</scope>
    <source>
        <strain evidence="8 9">HHB12029</strain>
    </source>
</reference>
<organism evidence="8 9">
    <name type="scientific">Exidia glandulosa HHB12029</name>
    <dbReference type="NCBI Taxonomy" id="1314781"/>
    <lineage>
        <taxon>Eukaryota</taxon>
        <taxon>Fungi</taxon>
        <taxon>Dikarya</taxon>
        <taxon>Basidiomycota</taxon>
        <taxon>Agaricomycotina</taxon>
        <taxon>Agaricomycetes</taxon>
        <taxon>Auriculariales</taxon>
        <taxon>Exidiaceae</taxon>
        <taxon>Exidia</taxon>
    </lineage>
</organism>
<dbReference type="Proteomes" id="UP000077266">
    <property type="component" value="Unassembled WGS sequence"/>
</dbReference>
<feature type="region of interest" description="Disordered" evidence="6">
    <location>
        <begin position="1"/>
        <end position="85"/>
    </location>
</feature>
<dbReference type="OrthoDB" id="342281at2759"/>
<dbReference type="GO" id="GO:0034993">
    <property type="term" value="C:meiotic nuclear membrane microtubule tethering complex"/>
    <property type="evidence" value="ECO:0007669"/>
    <property type="project" value="TreeGrafter"/>
</dbReference>
<gene>
    <name evidence="8" type="ORF">EXIGLDRAFT_831633</name>
</gene>
<feature type="compositionally biased region" description="Basic and acidic residues" evidence="6">
    <location>
        <begin position="21"/>
        <end position="30"/>
    </location>
</feature>
<keyword evidence="3" id="KW-1133">Transmembrane helix</keyword>
<feature type="coiled-coil region" evidence="5">
    <location>
        <begin position="563"/>
        <end position="636"/>
    </location>
</feature>
<feature type="compositionally biased region" description="Acidic residues" evidence="6">
    <location>
        <begin position="363"/>
        <end position="372"/>
    </location>
</feature>
<sequence>MSFAGSPSRSSRRVDQATFMSDEHDHEHSPTRSNNTRSIPLSFAYGAPDLSPPKSSPPRTSPTRSRDLDDDVSNASYASQNAHEPAAVRYARLKQRNLAHAPHTIVRPPVPAVKDTSVNIASAFNQASMSYRRADSTDDSISTAGRRLAVPPSRLSRINAKNKRATVSPAADDDPDPAPSGRSKSPFNALAQTAARAMSPIGSMIRAVSPAATYLLREGSSSEDPSGFQSMVIPNNSASYDYAQEEEDVATMEADTRGKKAAHRRGPRVSLDDKAYRPGHEEEGSDDEFTDDDGGRKRRKKKKKDSGHLTLPTIGYDKAHKKKKPASKKKGPKGLLDDEPSGSERGSVARSVRGSVPPQVLEPEPEPEDSQVEDTSGLDDSHQMLSEEEPPMPNGGLAHLEAQTPRTRPRGRWFGHALGAVVRATYDLVSSVIVFSTKLVLMLVLLAWQALTSVWRIAVQNPVDWARSMSSSLPSLLQLLAALGVLYFAYFALSGSSTTSTDYPTDSIWDKIFSRPRRPYVMPDVPAADLQGFIERLRVAEAALADTSKQLRKVMKHSDDLDAKLLTAQAQVEKEARRAAEAEEKLRSAATKSLADLKTELTSLKESVGSASSETITVLEQRVASAESDLKNLKNNPVVVAPAPPQQQSAPAWWSKPGTKPVTLKASDGTDVTGLVATMVENALGRLQRDSVGRADYAQFTSGGRVIPGLTSNTFVMQPPGFRRRVIAAVTGYGTAAGHPPAVALHADVSLGNCWPFPGSQGSLGVVLSRPVYIDAITVEHAPREVSFLGAAGKNASSAPRRMEVWGLVDGSENMAKVAAFHELQAGAAADAASLDEHPYPGPRRRGDAFIRLASFEYDLESQQHVQTFPVRPEVRELGVDFGVVVLLVKSNWGEPMFTCLYRFRVHGAEKVEA</sequence>
<feature type="compositionally biased region" description="Pro residues" evidence="6">
    <location>
        <begin position="50"/>
        <end position="60"/>
    </location>
</feature>
<comment type="subcellular location">
    <subcellularLocation>
        <location evidence="1">Membrane</location>
    </subcellularLocation>
</comment>
<dbReference type="STRING" id="1314781.A0A165MI50"/>
<feature type="compositionally biased region" description="Polar residues" evidence="6">
    <location>
        <begin position="73"/>
        <end position="82"/>
    </location>
</feature>
<evidence type="ECO:0000256" key="5">
    <source>
        <dbReference type="SAM" id="Coils"/>
    </source>
</evidence>
<evidence type="ECO:0000259" key="7">
    <source>
        <dbReference type="PROSITE" id="PS51469"/>
    </source>
</evidence>
<dbReference type="Pfam" id="PF07738">
    <property type="entry name" value="Sad1_UNC"/>
    <property type="match status" value="2"/>
</dbReference>
<feature type="region of interest" description="Disordered" evidence="6">
    <location>
        <begin position="247"/>
        <end position="399"/>
    </location>
</feature>
<dbReference type="InterPro" id="IPR012919">
    <property type="entry name" value="SUN_dom"/>
</dbReference>
<feature type="domain" description="SUN" evidence="7">
    <location>
        <begin position="703"/>
        <end position="911"/>
    </location>
</feature>
<feature type="region of interest" description="Disordered" evidence="6">
    <location>
        <begin position="130"/>
        <end position="186"/>
    </location>
</feature>
<keyword evidence="4" id="KW-0472">Membrane</keyword>
<feature type="compositionally biased region" description="Basic residues" evidence="6">
    <location>
        <begin position="319"/>
        <end position="332"/>
    </location>
</feature>
<keyword evidence="2" id="KW-0812">Transmembrane</keyword>
<feature type="compositionally biased region" description="Basic residues" evidence="6">
    <location>
        <begin position="296"/>
        <end position="305"/>
    </location>
</feature>
<keyword evidence="9" id="KW-1185">Reference proteome</keyword>
<dbReference type="InParanoid" id="A0A165MI50"/>
<evidence type="ECO:0000313" key="8">
    <source>
        <dbReference type="EMBL" id="KZV99300.1"/>
    </source>
</evidence>
<name>A0A165MI50_EXIGL</name>
<evidence type="ECO:0000256" key="2">
    <source>
        <dbReference type="ARBA" id="ARBA00022692"/>
    </source>
</evidence>
<keyword evidence="5" id="KW-0175">Coiled coil</keyword>
<dbReference type="PROSITE" id="PS51469">
    <property type="entry name" value="SUN"/>
    <property type="match status" value="1"/>
</dbReference>
<evidence type="ECO:0000256" key="4">
    <source>
        <dbReference type="ARBA" id="ARBA00023136"/>
    </source>
</evidence>
<feature type="compositionally biased region" description="Basic and acidic residues" evidence="6">
    <location>
        <begin position="270"/>
        <end position="282"/>
    </location>
</feature>
<dbReference type="GO" id="GO:0043495">
    <property type="term" value="F:protein-membrane adaptor activity"/>
    <property type="evidence" value="ECO:0007669"/>
    <property type="project" value="TreeGrafter"/>
</dbReference>
<dbReference type="PANTHER" id="PTHR12911:SF8">
    <property type="entry name" value="KLAROID PROTEIN-RELATED"/>
    <property type="match status" value="1"/>
</dbReference>
<dbReference type="EMBL" id="KV425911">
    <property type="protein sequence ID" value="KZV99300.1"/>
    <property type="molecule type" value="Genomic_DNA"/>
</dbReference>
<dbReference type="Gene3D" id="2.60.120.260">
    <property type="entry name" value="Galactose-binding domain-like"/>
    <property type="match status" value="1"/>
</dbReference>
<evidence type="ECO:0000313" key="9">
    <source>
        <dbReference type="Proteomes" id="UP000077266"/>
    </source>
</evidence>
<evidence type="ECO:0000256" key="3">
    <source>
        <dbReference type="ARBA" id="ARBA00022989"/>
    </source>
</evidence>
<feature type="compositionally biased region" description="Acidic residues" evidence="6">
    <location>
        <begin position="283"/>
        <end position="292"/>
    </location>
</feature>
<evidence type="ECO:0000256" key="6">
    <source>
        <dbReference type="SAM" id="MobiDB-lite"/>
    </source>
</evidence>
<protein>
    <recommendedName>
        <fullName evidence="7">SUN domain-containing protein</fullName>
    </recommendedName>
</protein>